<comment type="caution">
    <text evidence="2">The sequence shown here is derived from an EMBL/GenBank/DDBJ whole genome shotgun (WGS) entry which is preliminary data.</text>
</comment>
<feature type="transmembrane region" description="Helical" evidence="1">
    <location>
        <begin position="54"/>
        <end position="78"/>
    </location>
</feature>
<feature type="transmembrane region" description="Helical" evidence="1">
    <location>
        <begin position="90"/>
        <end position="117"/>
    </location>
</feature>
<dbReference type="RefSeq" id="WP_167700578.1">
    <property type="nucleotide sequence ID" value="NZ_CP118174.1"/>
</dbReference>
<organism evidence="2 3">
    <name type="scientific">Entomospira entomophila</name>
    <dbReference type="NCBI Taxonomy" id="2719988"/>
    <lineage>
        <taxon>Bacteria</taxon>
        <taxon>Pseudomonadati</taxon>
        <taxon>Spirochaetota</taxon>
        <taxon>Spirochaetia</taxon>
        <taxon>Spirochaetales</taxon>
        <taxon>Spirochaetaceae</taxon>
        <taxon>Entomospira</taxon>
    </lineage>
</organism>
<accession>A0A968KRQ5</accession>
<name>A0A968KRQ5_9SPIO</name>
<evidence type="ECO:0000256" key="1">
    <source>
        <dbReference type="SAM" id="Phobius"/>
    </source>
</evidence>
<evidence type="ECO:0000313" key="2">
    <source>
        <dbReference type="EMBL" id="NIZ40993.1"/>
    </source>
</evidence>
<keyword evidence="3" id="KW-1185">Reference proteome</keyword>
<dbReference type="Proteomes" id="UP000711995">
    <property type="component" value="Unassembled WGS sequence"/>
</dbReference>
<protein>
    <submittedName>
        <fullName evidence="2">Uncharacterized protein</fullName>
    </submittedName>
</protein>
<keyword evidence="1" id="KW-1133">Transmembrane helix</keyword>
<keyword evidence="1" id="KW-0812">Transmembrane</keyword>
<dbReference type="EMBL" id="JAATLJ010000001">
    <property type="protein sequence ID" value="NIZ40993.1"/>
    <property type="molecule type" value="Genomic_DNA"/>
</dbReference>
<evidence type="ECO:0000313" key="3">
    <source>
        <dbReference type="Proteomes" id="UP000711995"/>
    </source>
</evidence>
<dbReference type="AlphaFoldDB" id="A0A968KRQ5"/>
<keyword evidence="1" id="KW-0472">Membrane</keyword>
<gene>
    <name evidence="2" type="ORF">HCT14_05685</name>
</gene>
<sequence length="151" mass="17276">MLKKLLLIMKSILQALLTTFSLMVILSVLQQRLEDFLEPLNPELPTSIAVDALSQLLVFAILALPFALISHLVLKYLYQRQIIDTSWMPYIVASSIVIICVLITLHIPAIAGLYIIYVFMSSQMIANQFYFLAISYLIISMLYRIFFKKIS</sequence>
<reference evidence="2 3" key="1">
    <citation type="submission" date="2020-03" db="EMBL/GenBank/DDBJ databases">
        <title>Spirochaetal bacteria isolated from arthropods constitute a novel genus Entomospira genus novum within the order Spirochaetales.</title>
        <authorList>
            <person name="Grana-Miraglia L."/>
            <person name="Sikutova S."/>
            <person name="Fingerle V."/>
            <person name="Sing A."/>
            <person name="Castillo-Ramirez S."/>
            <person name="Margos G."/>
            <person name="Rudolf I."/>
        </authorList>
    </citation>
    <scope>NUCLEOTIDE SEQUENCE [LARGE SCALE GENOMIC DNA]</scope>
    <source>
        <strain evidence="2 3">BR193</strain>
    </source>
</reference>
<proteinExistence type="predicted"/>
<feature type="transmembrane region" description="Helical" evidence="1">
    <location>
        <begin position="129"/>
        <end position="147"/>
    </location>
</feature>